<dbReference type="SUPFAM" id="SSF109640">
    <property type="entry name" value="KRAB domain (Kruppel-associated box)"/>
    <property type="match status" value="1"/>
</dbReference>
<dbReference type="InterPro" id="IPR001909">
    <property type="entry name" value="KRAB"/>
</dbReference>
<dbReference type="MGI" id="MGI:2442394">
    <property type="gene designation" value="Zfp944"/>
</dbReference>
<dbReference type="CDD" id="cd07765">
    <property type="entry name" value="KRAB_A-box"/>
    <property type="match status" value="1"/>
</dbReference>
<feature type="domain" description="KRAB" evidence="1">
    <location>
        <begin position="13"/>
        <end position="84"/>
    </location>
</feature>
<dbReference type="GO" id="GO:0006355">
    <property type="term" value="P:regulation of DNA-templated transcription"/>
    <property type="evidence" value="ECO:0007669"/>
    <property type="project" value="InterPro"/>
</dbReference>
<dbReference type="PANTHER" id="PTHR23232">
    <property type="entry name" value="KRAB DOMAIN C2H2 ZINC FINGER"/>
    <property type="match status" value="1"/>
</dbReference>
<sequence>MDVSLVNAPQGQLTFKDVAVDFSQEEWECLDCAQRALYMDVMLENYNNLFFVENHCVCPKYENVLDQDTQHIFHKHVNIQKKSCKCNDRGKDIYEYTQSVLYQDNFRDTHVKSSDVNRHETVNTREPCKYKNCVNC</sequence>
<dbReference type="AlphaFoldDB" id="Q8R0H6"/>
<reference evidence="2" key="1">
    <citation type="journal article" date="2004" name="Genome Res.">
        <title>The status, quality, and expansion of the NIH full-length cDNA project: the Mammalian Gene Collection (MGC).</title>
        <authorList>
            <consortium name="The MGC Project Team"/>
            <person name="Gerhard D.S."/>
            <person name="Wagner L."/>
            <person name="Feingold E.A."/>
            <person name="Shenmen C.M."/>
            <person name="Grouse L.H."/>
            <person name="Schuler G."/>
            <person name="Klein S.L."/>
            <person name="Old S."/>
            <person name="Rasooly R."/>
            <person name="Good P."/>
            <person name="Guyer M."/>
            <person name="Peck A.M."/>
            <person name="Derge J.G."/>
            <person name="Lipman D."/>
            <person name="Collins F.S."/>
            <person name="Jang W."/>
            <person name="Sherry S."/>
            <person name="Feolo M."/>
            <person name="Misquitta L."/>
            <person name="Lee E."/>
            <person name="Rotmistrovsky K."/>
            <person name="Greenhut S.F."/>
            <person name="Schaefer C.F."/>
            <person name="Buetow K."/>
            <person name="Bonner T.I."/>
            <person name="Haussler D."/>
            <person name="Kent J."/>
            <person name="Kiekhaus M."/>
            <person name="Furey T."/>
            <person name="Brent M."/>
            <person name="Prange C."/>
            <person name="Schreiber K."/>
            <person name="Shapiro N."/>
            <person name="Bhat N.K."/>
            <person name="Hopkins R.F."/>
            <person name="Hsie F."/>
            <person name="Driscoll T."/>
            <person name="Soares M.B."/>
            <person name="Casavant T.L."/>
            <person name="Scheetz T.E."/>
            <person name="Brown-stein M.J."/>
            <person name="Usdin T.B."/>
            <person name="Toshiyuki S."/>
            <person name="Carninci P."/>
            <person name="Piao Y."/>
            <person name="Dudekula D.B."/>
            <person name="Ko M.S."/>
            <person name="Kawakami K."/>
            <person name="Suzuki Y."/>
            <person name="Sugano S."/>
            <person name="Gruber C.E."/>
            <person name="Smith M.R."/>
            <person name="Simmons B."/>
            <person name="Moore T."/>
            <person name="Waterman R."/>
            <person name="Johnson S.L."/>
            <person name="Ruan Y."/>
            <person name="Wei C.L."/>
            <person name="Mathavan S."/>
            <person name="Gunaratne P.H."/>
            <person name="Wu J."/>
            <person name="Garcia A.M."/>
            <person name="Hulyk S.W."/>
            <person name="Fuh E."/>
            <person name="Yuan Y."/>
            <person name="Sneed A."/>
            <person name="Kowis C."/>
            <person name="Hodgson A."/>
            <person name="Muzny D.M."/>
            <person name="McPherson J."/>
            <person name="Gibbs R.A."/>
            <person name="Fahey J."/>
            <person name="Helton E."/>
            <person name="Ketteman M."/>
            <person name="Madan A."/>
            <person name="Rodrigues S."/>
            <person name="Sanchez A."/>
            <person name="Whiting M."/>
            <person name="Madari A."/>
            <person name="Young A.C."/>
            <person name="Wetherby K.D."/>
            <person name="Granite S.J."/>
            <person name="Kwong P.N."/>
            <person name="Brinkley C.P."/>
            <person name="Pearson R.L."/>
            <person name="Bouffard G.G."/>
            <person name="Blakesly R.W."/>
            <person name="Green E.D."/>
            <person name="Dickson M.C."/>
            <person name="Rodriguez A.C."/>
            <person name="Grimwood J."/>
            <person name="Schmutz J."/>
            <person name="Myers R.M."/>
            <person name="Butterfield Y.S."/>
            <person name="Griffith M."/>
            <person name="Griffith O.L."/>
            <person name="Krzywinski M.I."/>
            <person name="Liao N."/>
            <person name="Morin R."/>
            <person name="Morrin R."/>
            <person name="Palmquist D."/>
            <person name="Petrescu A.S."/>
            <person name="Skalska U."/>
            <person name="Smailus D.E."/>
            <person name="Stott J.M."/>
            <person name="Schnerch A."/>
            <person name="Schein J.E."/>
            <person name="Jones S.J."/>
            <person name="Holt R.A."/>
            <person name="Baross A."/>
            <person name="Marra M.A."/>
            <person name="Clifton S."/>
            <person name="Makowski K.A."/>
            <person name="Bosak S."/>
            <person name="Malek J."/>
        </authorList>
    </citation>
    <scope>NUCLEOTIDE SEQUENCE [LARGE SCALE MRNA]</scope>
    <source>
        <strain evidence="2">FVB/N</strain>
        <tissue evidence="2">Colon</tissue>
    </source>
</reference>
<accession>Q8R0H6</accession>
<dbReference type="AGR" id="MGI:2442394"/>
<name>Q8R0H6_MOUSE</name>
<dbReference type="EMBL" id="BC026813">
    <property type="protein sequence ID" value="AAH26813.1"/>
    <property type="molecule type" value="mRNA"/>
</dbReference>
<dbReference type="SMART" id="SM00349">
    <property type="entry name" value="KRAB"/>
    <property type="match status" value="1"/>
</dbReference>
<organism evidence="2">
    <name type="scientific">Mus musculus</name>
    <name type="common">Mouse</name>
    <dbReference type="NCBI Taxonomy" id="10090"/>
    <lineage>
        <taxon>Eukaryota</taxon>
        <taxon>Metazoa</taxon>
        <taxon>Chordata</taxon>
        <taxon>Craniata</taxon>
        <taxon>Vertebrata</taxon>
        <taxon>Euteleostomi</taxon>
        <taxon>Mammalia</taxon>
        <taxon>Eutheria</taxon>
        <taxon>Euarchontoglires</taxon>
        <taxon>Glires</taxon>
        <taxon>Rodentia</taxon>
        <taxon>Myomorpha</taxon>
        <taxon>Muroidea</taxon>
        <taxon>Muridae</taxon>
        <taxon>Murinae</taxon>
        <taxon>Mus</taxon>
        <taxon>Mus</taxon>
    </lineage>
</organism>
<evidence type="ECO:0000313" key="2">
    <source>
        <dbReference type="EMBL" id="AAH26813.1"/>
    </source>
</evidence>
<dbReference type="InterPro" id="IPR036051">
    <property type="entry name" value="KRAB_dom_sf"/>
</dbReference>
<dbReference type="PANTHER" id="PTHR23232:SF158">
    <property type="entry name" value="KRAB DOMAIN-CONTAINING PROTEIN 5"/>
    <property type="match status" value="1"/>
</dbReference>
<dbReference type="Gene3D" id="6.10.140.140">
    <property type="match status" value="1"/>
</dbReference>
<dbReference type="Pfam" id="PF01352">
    <property type="entry name" value="KRAB"/>
    <property type="match status" value="1"/>
</dbReference>
<gene>
    <name evidence="3" type="primary">Zfp944</name>
</gene>
<dbReference type="PROSITE" id="PS50805">
    <property type="entry name" value="KRAB"/>
    <property type="match status" value="1"/>
</dbReference>
<evidence type="ECO:0000313" key="3">
    <source>
        <dbReference type="MGI" id="MGI:2442394"/>
    </source>
</evidence>
<protein>
    <submittedName>
        <fullName evidence="2">6330416L07Rik protein</fullName>
    </submittedName>
</protein>
<proteinExistence type="evidence at transcript level"/>
<dbReference type="InterPro" id="IPR050169">
    <property type="entry name" value="Krueppel_C2H2_ZnF"/>
</dbReference>
<dbReference type="OrthoDB" id="6077919at2759"/>
<evidence type="ECO:0000259" key="1">
    <source>
        <dbReference type="PROSITE" id="PS50805"/>
    </source>
</evidence>